<dbReference type="HOGENOM" id="CLU_029244_0_0_0"/>
<keyword evidence="12" id="KW-1185">Reference proteome</keyword>
<dbReference type="Pfam" id="PF00579">
    <property type="entry name" value="tRNA-synt_1b"/>
    <property type="match status" value="1"/>
</dbReference>
<evidence type="ECO:0000256" key="5">
    <source>
        <dbReference type="ARBA" id="ARBA00022840"/>
    </source>
</evidence>
<evidence type="ECO:0000256" key="4">
    <source>
        <dbReference type="ARBA" id="ARBA00022741"/>
    </source>
</evidence>
<dbReference type="FunFam" id="1.10.240.10:FF:000005">
    <property type="entry name" value="Tryptophan--tRNA ligase"/>
    <property type="match status" value="1"/>
</dbReference>
<evidence type="ECO:0000256" key="1">
    <source>
        <dbReference type="ARBA" id="ARBA00005594"/>
    </source>
</evidence>
<evidence type="ECO:0000313" key="12">
    <source>
        <dbReference type="Proteomes" id="UP000028481"/>
    </source>
</evidence>
<dbReference type="InterPro" id="IPR002305">
    <property type="entry name" value="aa-tRNA-synth_Ic"/>
</dbReference>
<dbReference type="Proteomes" id="UP000028481">
    <property type="component" value="Chromosome"/>
</dbReference>
<keyword evidence="6 10" id="KW-0648">Protein biosynthesis</keyword>
<comment type="catalytic activity">
    <reaction evidence="8">
        <text>tRNA(Trp) + L-tryptophan + ATP = L-tryptophyl-tRNA(Trp) + AMP + diphosphate + H(+)</text>
        <dbReference type="Rhea" id="RHEA:24080"/>
        <dbReference type="Rhea" id="RHEA-COMP:9671"/>
        <dbReference type="Rhea" id="RHEA-COMP:9705"/>
        <dbReference type="ChEBI" id="CHEBI:15378"/>
        <dbReference type="ChEBI" id="CHEBI:30616"/>
        <dbReference type="ChEBI" id="CHEBI:33019"/>
        <dbReference type="ChEBI" id="CHEBI:57912"/>
        <dbReference type="ChEBI" id="CHEBI:78442"/>
        <dbReference type="ChEBI" id="CHEBI:78535"/>
        <dbReference type="ChEBI" id="CHEBI:456215"/>
        <dbReference type="EC" id="6.1.1.2"/>
    </reaction>
</comment>
<protein>
    <recommendedName>
        <fullName evidence="2 9">Tryptophan--tRNA ligase</fullName>
        <ecNumber evidence="2 9">6.1.1.2</ecNumber>
    </recommendedName>
</protein>
<evidence type="ECO:0000256" key="8">
    <source>
        <dbReference type="ARBA" id="ARBA00049929"/>
    </source>
</evidence>
<sequence length="331" mass="38380">MKRFRILSGMRPTGPLHLGHLHGVLKNWLSFQENHECFYFVADWHALTTEYDSPQKLRGFVKELFLEWLSVGLSPEKSVIFLQSAVKEHAELSLIFSMITPVAWLERNPTYKDMVQNLQNKDLTTYGFLGYPVLQAADILIYKAEKVPVGLDQVPHLELTREIARRFNYLYGTEFFPEPEALLSEVPKIPGTDGRKMSKSYGNAIFLNDPPEVVKKKVLSYVTDIHRPRKSDPGDPENRCVAYNLIKIYFSEEERQEVVEDCKKAKLGCVECKQRLASKVIEELTEIWERRFEIEKANWEELLQVGIEKARSIAKKTMEEVNELLGFSYKF</sequence>
<accession>A0A075WSV3</accession>
<dbReference type="OrthoDB" id="9801042at2"/>
<keyword evidence="4 10" id="KW-0547">Nucleotide-binding</keyword>
<keyword evidence="5 10" id="KW-0067">ATP-binding</keyword>
<dbReference type="PRINTS" id="PR01039">
    <property type="entry name" value="TRNASYNTHTRP"/>
</dbReference>
<gene>
    <name evidence="11" type="ORF">HL41_03690</name>
</gene>
<dbReference type="InterPro" id="IPR002306">
    <property type="entry name" value="Trp-tRNA-ligase"/>
</dbReference>
<dbReference type="PROSITE" id="PS00178">
    <property type="entry name" value="AA_TRNA_LIGASE_I"/>
    <property type="match status" value="1"/>
</dbReference>
<dbReference type="CDD" id="cd00806">
    <property type="entry name" value="TrpRS_core"/>
    <property type="match status" value="1"/>
</dbReference>
<dbReference type="AlphaFoldDB" id="A0A075WSV3"/>
<evidence type="ECO:0000256" key="10">
    <source>
        <dbReference type="RuleBase" id="RU363036"/>
    </source>
</evidence>
<dbReference type="KEGG" id="tcm:HL41_03690"/>
<evidence type="ECO:0000256" key="9">
    <source>
        <dbReference type="NCBIfam" id="TIGR00233"/>
    </source>
</evidence>
<dbReference type="FunFam" id="3.40.50.620:FF:000094">
    <property type="entry name" value="Tryptophan--tRNA ligase"/>
    <property type="match status" value="1"/>
</dbReference>
<dbReference type="Gene3D" id="1.10.240.10">
    <property type="entry name" value="Tyrosyl-Transfer RNA Synthetase"/>
    <property type="match status" value="1"/>
</dbReference>
<dbReference type="InterPro" id="IPR050203">
    <property type="entry name" value="Trp-tRNA_synthetase"/>
</dbReference>
<dbReference type="InterPro" id="IPR001412">
    <property type="entry name" value="aa-tRNA-synth_I_CS"/>
</dbReference>
<dbReference type="SUPFAM" id="SSF52374">
    <property type="entry name" value="Nucleotidylyl transferase"/>
    <property type="match status" value="1"/>
</dbReference>
<keyword evidence="3 10" id="KW-0436">Ligase</keyword>
<keyword evidence="7 10" id="KW-0030">Aminoacyl-tRNA synthetase</keyword>
<dbReference type="eggNOG" id="COG0180">
    <property type="taxonomic scope" value="Bacteria"/>
</dbReference>
<dbReference type="EMBL" id="CP008796">
    <property type="protein sequence ID" value="AIH03951.1"/>
    <property type="molecule type" value="Genomic_DNA"/>
</dbReference>
<dbReference type="RefSeq" id="WP_081856531.1">
    <property type="nucleotide sequence ID" value="NZ_CP008796.1"/>
</dbReference>
<dbReference type="GO" id="GO:0004830">
    <property type="term" value="F:tryptophan-tRNA ligase activity"/>
    <property type="evidence" value="ECO:0007669"/>
    <property type="project" value="UniProtKB-UniRule"/>
</dbReference>
<evidence type="ECO:0000256" key="6">
    <source>
        <dbReference type="ARBA" id="ARBA00022917"/>
    </source>
</evidence>
<evidence type="ECO:0000256" key="7">
    <source>
        <dbReference type="ARBA" id="ARBA00023146"/>
    </source>
</evidence>
<dbReference type="PANTHER" id="PTHR43766">
    <property type="entry name" value="TRYPTOPHAN--TRNA LIGASE, MITOCHONDRIAL"/>
    <property type="match status" value="1"/>
</dbReference>
<dbReference type="GO" id="GO:0005829">
    <property type="term" value="C:cytosol"/>
    <property type="evidence" value="ECO:0007669"/>
    <property type="project" value="TreeGrafter"/>
</dbReference>
<organism evidence="11 12">
    <name type="scientific">Thermodesulfobacterium commune DSM 2178</name>
    <dbReference type="NCBI Taxonomy" id="289377"/>
    <lineage>
        <taxon>Bacteria</taxon>
        <taxon>Pseudomonadati</taxon>
        <taxon>Thermodesulfobacteriota</taxon>
        <taxon>Thermodesulfobacteria</taxon>
        <taxon>Thermodesulfobacteriales</taxon>
        <taxon>Thermodesulfobacteriaceae</taxon>
        <taxon>Thermodesulfobacterium</taxon>
    </lineage>
</organism>
<reference evidence="11 12" key="1">
    <citation type="journal article" date="2015" name="Genome Announc.">
        <title>Genome Sequence of a Sulfate-Reducing Thermophilic Bacterium, Thermodesulfobacterium commune DSM 2178T (Phylum Thermodesulfobacteria).</title>
        <authorList>
            <person name="Bhatnagar S."/>
            <person name="Badger J.H."/>
            <person name="Madupu R."/>
            <person name="Khouri H.M."/>
            <person name="O'Connor E.M."/>
            <person name="Robb F.T."/>
            <person name="Ward N.L."/>
            <person name="Eisen J.A."/>
        </authorList>
    </citation>
    <scope>NUCLEOTIDE SEQUENCE [LARGE SCALE GENOMIC DNA]</scope>
    <source>
        <strain evidence="11 12">DSM 2178</strain>
    </source>
</reference>
<dbReference type="NCBIfam" id="TIGR00233">
    <property type="entry name" value="trpS"/>
    <property type="match status" value="1"/>
</dbReference>
<dbReference type="EC" id="6.1.1.2" evidence="2 9"/>
<dbReference type="PANTHER" id="PTHR43766:SF1">
    <property type="entry name" value="TRYPTOPHAN--TRNA LIGASE, MITOCHONDRIAL"/>
    <property type="match status" value="1"/>
</dbReference>
<name>A0A075WSV3_9BACT</name>
<evidence type="ECO:0000256" key="3">
    <source>
        <dbReference type="ARBA" id="ARBA00022598"/>
    </source>
</evidence>
<proteinExistence type="inferred from homology"/>
<dbReference type="GO" id="GO:0006436">
    <property type="term" value="P:tryptophanyl-tRNA aminoacylation"/>
    <property type="evidence" value="ECO:0007669"/>
    <property type="project" value="UniProtKB-UniRule"/>
</dbReference>
<comment type="similarity">
    <text evidence="1 10">Belongs to the class-I aminoacyl-tRNA synthetase family.</text>
</comment>
<dbReference type="GO" id="GO:0005524">
    <property type="term" value="F:ATP binding"/>
    <property type="evidence" value="ECO:0007669"/>
    <property type="project" value="UniProtKB-KW"/>
</dbReference>
<dbReference type="STRING" id="289377.HL41_03690"/>
<evidence type="ECO:0000256" key="2">
    <source>
        <dbReference type="ARBA" id="ARBA00013161"/>
    </source>
</evidence>
<dbReference type="PaxDb" id="289377-HL41_03690"/>
<dbReference type="Gene3D" id="3.40.50.620">
    <property type="entry name" value="HUPs"/>
    <property type="match status" value="1"/>
</dbReference>
<evidence type="ECO:0000313" key="11">
    <source>
        <dbReference type="EMBL" id="AIH03951.1"/>
    </source>
</evidence>
<dbReference type="InterPro" id="IPR014729">
    <property type="entry name" value="Rossmann-like_a/b/a_fold"/>
</dbReference>